<evidence type="ECO:0000313" key="2">
    <source>
        <dbReference type="Proteomes" id="UP000243250"/>
    </source>
</evidence>
<evidence type="ECO:0000313" key="1">
    <source>
        <dbReference type="EMBL" id="SFR61362.1"/>
    </source>
</evidence>
<proteinExistence type="predicted"/>
<reference evidence="2" key="1">
    <citation type="submission" date="2016-10" db="EMBL/GenBank/DDBJ databases">
        <authorList>
            <person name="Varghese N."/>
            <person name="Submissions S."/>
        </authorList>
    </citation>
    <scope>NUCLEOTIDE SEQUENCE [LARGE SCALE GENOMIC DNA]</scope>
    <source>
        <strain evidence="2">CGMCC 1.8711</strain>
    </source>
</reference>
<dbReference type="RefSeq" id="WP_175501542.1">
    <property type="nucleotide sequence ID" value="NZ_FOYS01000004.1"/>
</dbReference>
<gene>
    <name evidence="1" type="ORF">SAMN04488124_2781</name>
</gene>
<keyword evidence="2" id="KW-1185">Reference proteome</keyword>
<dbReference type="AlphaFoldDB" id="A0A1I6I3T4"/>
<dbReference type="OrthoDB" id="282610at2157"/>
<name>A0A1I6I3T4_9EURY</name>
<sequence length="206" mass="21991">MSELDARLGLLVAFAVVLVAVVAPASGILLLADVSAAEFETTARGTTTASSATVNDSRPVVAEATLVVRAPEAVRPAIERSARETFAEEGFDVTVASEIPDDGTPVVVVVVDSWDARWNPVTPSASAEWRAAFDANGHERHVDAALADEPIRFDSGPDAVVSGDYRLRDRGTGLVSRPAYDRHLAERVGEETARRTLEAIRRETTV</sequence>
<protein>
    <submittedName>
        <fullName evidence="1">Uncharacterized protein</fullName>
    </submittedName>
</protein>
<dbReference type="STRING" id="555875.SAMN04488124_2781"/>
<organism evidence="1 2">
    <name type="scientific">Halogeometricum limi</name>
    <dbReference type="NCBI Taxonomy" id="555875"/>
    <lineage>
        <taxon>Archaea</taxon>
        <taxon>Methanobacteriati</taxon>
        <taxon>Methanobacteriota</taxon>
        <taxon>Stenosarchaea group</taxon>
        <taxon>Halobacteria</taxon>
        <taxon>Halobacteriales</taxon>
        <taxon>Haloferacaceae</taxon>
        <taxon>Halogeometricum</taxon>
    </lineage>
</organism>
<accession>A0A1I6I3T4</accession>
<dbReference type="EMBL" id="FOYS01000004">
    <property type="protein sequence ID" value="SFR61362.1"/>
    <property type="molecule type" value="Genomic_DNA"/>
</dbReference>
<dbReference type="Proteomes" id="UP000243250">
    <property type="component" value="Unassembled WGS sequence"/>
</dbReference>